<dbReference type="InterPro" id="IPR023996">
    <property type="entry name" value="TonB-dep_OMP_SusC/RagA"/>
</dbReference>
<dbReference type="InterPro" id="IPR039426">
    <property type="entry name" value="TonB-dep_rcpt-like"/>
</dbReference>
<keyword evidence="8" id="KW-0732">Signal</keyword>
<dbReference type="InterPro" id="IPR008969">
    <property type="entry name" value="CarboxyPept-like_regulatory"/>
</dbReference>
<feature type="signal peptide" evidence="8">
    <location>
        <begin position="1"/>
        <end position="20"/>
    </location>
</feature>
<dbReference type="Pfam" id="PF07715">
    <property type="entry name" value="Plug"/>
    <property type="match status" value="1"/>
</dbReference>
<comment type="caution">
    <text evidence="10">The sequence shown here is derived from an EMBL/GenBank/DDBJ whole genome shotgun (WGS) entry which is preliminary data.</text>
</comment>
<dbReference type="InterPro" id="IPR023997">
    <property type="entry name" value="TonB-dep_OMP_SusC/RagA_CS"/>
</dbReference>
<gene>
    <name evidence="10" type="ORF">LZZ85_09235</name>
</gene>
<evidence type="ECO:0000256" key="7">
    <source>
        <dbReference type="PROSITE-ProRule" id="PRU01360"/>
    </source>
</evidence>
<evidence type="ECO:0000256" key="6">
    <source>
        <dbReference type="ARBA" id="ARBA00023237"/>
    </source>
</evidence>
<dbReference type="PROSITE" id="PS52016">
    <property type="entry name" value="TONB_DEPENDENT_REC_3"/>
    <property type="match status" value="1"/>
</dbReference>
<dbReference type="Gene3D" id="2.170.130.10">
    <property type="entry name" value="TonB-dependent receptor, plug domain"/>
    <property type="match status" value="1"/>
</dbReference>
<keyword evidence="5 7" id="KW-0472">Membrane</keyword>
<dbReference type="SUPFAM" id="SSF49464">
    <property type="entry name" value="Carboxypeptidase regulatory domain-like"/>
    <property type="match status" value="1"/>
</dbReference>
<comment type="subcellular location">
    <subcellularLocation>
        <location evidence="1 7">Cell outer membrane</location>
        <topology evidence="1 7">Multi-pass membrane protein</topology>
    </subcellularLocation>
</comment>
<comment type="similarity">
    <text evidence="7">Belongs to the TonB-dependent receptor family.</text>
</comment>
<dbReference type="Gene3D" id="2.40.170.20">
    <property type="entry name" value="TonB-dependent receptor, beta-barrel domain"/>
    <property type="match status" value="1"/>
</dbReference>
<sequence length="984" mass="106873">MRKLLLGLIAVLLFAGQVLAQKTIRGTVRDDKGNPLPNASVVVRGTSVGATTGTDGSYSLAVPASATALLFSSVGFEPTSVDIGTKTEVNASLRAAATDLENVIVTGYTTTQKKKFSGATVSVTAEDVRKQPFGSFDQALQGKASGVSVVANSGQPGANAVVRVRGNGSISGGNVPLYIMDGIEISAADFASMNQGDFDRIEILKDAVGTAMYGSRGANGVIVITTRRGRAGQLNLNYDMQLGYSQLPDDRLIVMNSAQKIDYELRRGNPYGWSAAEADSLRNVNFNWRDALFQTGVTQQHQLSASGGTANSRFYASLSYLDQEGIVQQTGLKRYTARVNVDNTIKNWRFGVSMQVGYSKIRGTDEATAYIGSPLNAIRWSNPYERAIDPNTGDYQQLGGVGVLTSGQPNAAMELFVNQRQTLQFKGVGSAYLEFHFPFLKGLYARTNWGGDFAQNEGSVYYDRTTYTGAQAAGGNGSLARSANRQFRYTGTTSLNYKQTFGDHEIDGGIFMEAVKTDFRAMGFTGYGLTNGFTNETGITAGNATNGYIPQVSGSGTQNGLQSYFALLNYGFKSKYYLTLVGRRDGSSRLGVDNRFQNFGSVGATWVVSDEGFLENAGKLDDLRLRASYGTTGNYISAAGDYGHLPQFGRISYNGANGWSLTQPGNLNYRWEVNRTINLGVDFAFFKRRLSGTIEAYDRRTNNLYFNQPVSQTTGFATIPGNSGTLSNKGIELSLRGDIIRTADFRWTVEGNITYNRNRVVSVPDDSIINGTTILAVGKPINTFYLVPYAGVNAANGNALYLTQAGTLTQTYSTADLRTFGTSDAPWFGGLSTTVMYKGFDLSAQVNFFLNRDVFNNDMINLANPSYLFDNMSIELLNEWQKPGDVTNIPRPTSAGGNAFQSNTTRFLEDGSFWRLRNVTLGYTVPTNVLTKLKIRSARIFVQGQNWWTKTNFRSFDPESSSPVLVGAQYPALVQTTVGVSLGF</sequence>
<evidence type="ECO:0000256" key="1">
    <source>
        <dbReference type="ARBA" id="ARBA00004571"/>
    </source>
</evidence>
<accession>A0ABS9KQ58</accession>
<evidence type="ECO:0000259" key="9">
    <source>
        <dbReference type="Pfam" id="PF07715"/>
    </source>
</evidence>
<keyword evidence="6 7" id="KW-0998">Cell outer membrane</keyword>
<dbReference type="SUPFAM" id="SSF56935">
    <property type="entry name" value="Porins"/>
    <property type="match status" value="1"/>
</dbReference>
<dbReference type="Proteomes" id="UP001165367">
    <property type="component" value="Unassembled WGS sequence"/>
</dbReference>
<evidence type="ECO:0000256" key="5">
    <source>
        <dbReference type="ARBA" id="ARBA00023136"/>
    </source>
</evidence>
<evidence type="ECO:0000256" key="3">
    <source>
        <dbReference type="ARBA" id="ARBA00022452"/>
    </source>
</evidence>
<organism evidence="10 11">
    <name type="scientific">Terrimonas ginsenosidimutans</name>
    <dbReference type="NCBI Taxonomy" id="2908004"/>
    <lineage>
        <taxon>Bacteria</taxon>
        <taxon>Pseudomonadati</taxon>
        <taxon>Bacteroidota</taxon>
        <taxon>Chitinophagia</taxon>
        <taxon>Chitinophagales</taxon>
        <taxon>Chitinophagaceae</taxon>
        <taxon>Terrimonas</taxon>
    </lineage>
</organism>
<feature type="domain" description="TonB-dependent receptor plug" evidence="9">
    <location>
        <begin position="114"/>
        <end position="221"/>
    </location>
</feature>
<evidence type="ECO:0000256" key="8">
    <source>
        <dbReference type="SAM" id="SignalP"/>
    </source>
</evidence>
<dbReference type="NCBIfam" id="TIGR04056">
    <property type="entry name" value="OMP_RagA_SusC"/>
    <property type="match status" value="1"/>
</dbReference>
<keyword evidence="11" id="KW-1185">Reference proteome</keyword>
<evidence type="ECO:0000256" key="2">
    <source>
        <dbReference type="ARBA" id="ARBA00022448"/>
    </source>
</evidence>
<evidence type="ECO:0000313" key="10">
    <source>
        <dbReference type="EMBL" id="MCG2614463.1"/>
    </source>
</evidence>
<dbReference type="InterPro" id="IPR037066">
    <property type="entry name" value="Plug_dom_sf"/>
</dbReference>
<keyword evidence="3 7" id="KW-1134">Transmembrane beta strand</keyword>
<keyword evidence="2 7" id="KW-0813">Transport</keyword>
<keyword evidence="4 7" id="KW-0812">Transmembrane</keyword>
<dbReference type="NCBIfam" id="TIGR04057">
    <property type="entry name" value="SusC_RagA_signa"/>
    <property type="match status" value="1"/>
</dbReference>
<dbReference type="InterPro" id="IPR012910">
    <property type="entry name" value="Plug_dom"/>
</dbReference>
<feature type="chain" id="PRO_5046505456" evidence="8">
    <location>
        <begin position="21"/>
        <end position="984"/>
    </location>
</feature>
<protein>
    <submittedName>
        <fullName evidence="10">SusC/RagA family TonB-linked outer membrane protein</fullName>
    </submittedName>
</protein>
<dbReference type="EMBL" id="JAKLTR010000005">
    <property type="protein sequence ID" value="MCG2614463.1"/>
    <property type="molecule type" value="Genomic_DNA"/>
</dbReference>
<evidence type="ECO:0000313" key="11">
    <source>
        <dbReference type="Proteomes" id="UP001165367"/>
    </source>
</evidence>
<dbReference type="RefSeq" id="WP_237870906.1">
    <property type="nucleotide sequence ID" value="NZ_JAKLTR010000005.1"/>
</dbReference>
<dbReference type="Pfam" id="PF13715">
    <property type="entry name" value="CarbopepD_reg_2"/>
    <property type="match status" value="1"/>
</dbReference>
<name>A0ABS9KQ58_9BACT</name>
<proteinExistence type="inferred from homology"/>
<dbReference type="Gene3D" id="2.60.40.1120">
    <property type="entry name" value="Carboxypeptidase-like, regulatory domain"/>
    <property type="match status" value="1"/>
</dbReference>
<evidence type="ECO:0000256" key="4">
    <source>
        <dbReference type="ARBA" id="ARBA00022692"/>
    </source>
</evidence>
<dbReference type="InterPro" id="IPR036942">
    <property type="entry name" value="Beta-barrel_TonB_sf"/>
</dbReference>
<reference evidence="10" key="1">
    <citation type="submission" date="2022-01" db="EMBL/GenBank/DDBJ databases">
        <authorList>
            <person name="Jo J.-H."/>
            <person name="Im W.-T."/>
        </authorList>
    </citation>
    <scope>NUCLEOTIDE SEQUENCE</scope>
    <source>
        <strain evidence="10">NA20</strain>
    </source>
</reference>